<evidence type="ECO:0000313" key="2">
    <source>
        <dbReference type="EMBL" id="RVU02730.1"/>
    </source>
</evidence>
<dbReference type="RefSeq" id="WP_127703096.1">
    <property type="nucleotide sequence ID" value="NZ_SACK01000001.1"/>
</dbReference>
<name>A0A437MYG7_9SPHI</name>
<keyword evidence="3" id="KW-1185">Reference proteome</keyword>
<sequence length="116" mass="13689">MTLRPIDDFFLNKEEPVKSCLQALREILLNYNPRITEEWKYSMPFYCYNGKMFCYLWVDKQTSQPYIGVVEGGRIDHPLLMQGDRKRMKVINIDANCDIPLSEIKSVLDIALTFYK</sequence>
<proteinExistence type="predicted"/>
<dbReference type="InterPro" id="IPR014922">
    <property type="entry name" value="YdhG-like"/>
</dbReference>
<evidence type="ECO:0000313" key="3">
    <source>
        <dbReference type="Proteomes" id="UP000282759"/>
    </source>
</evidence>
<dbReference type="EMBL" id="SACK01000001">
    <property type="protein sequence ID" value="RVU02730.1"/>
    <property type="molecule type" value="Genomic_DNA"/>
</dbReference>
<organism evidence="2 3">
    <name type="scientific">Mucilaginibacter limnophilus</name>
    <dbReference type="NCBI Taxonomy" id="1932778"/>
    <lineage>
        <taxon>Bacteria</taxon>
        <taxon>Pseudomonadati</taxon>
        <taxon>Bacteroidota</taxon>
        <taxon>Sphingobacteriia</taxon>
        <taxon>Sphingobacteriales</taxon>
        <taxon>Sphingobacteriaceae</taxon>
        <taxon>Mucilaginibacter</taxon>
    </lineage>
</organism>
<dbReference type="AlphaFoldDB" id="A0A437MYG7"/>
<dbReference type="Gene3D" id="3.90.1150.200">
    <property type="match status" value="1"/>
</dbReference>
<dbReference type="OrthoDB" id="670608at2"/>
<feature type="domain" description="YdhG-like" evidence="1">
    <location>
        <begin position="18"/>
        <end position="108"/>
    </location>
</feature>
<gene>
    <name evidence="2" type="ORF">EOD41_01970</name>
</gene>
<comment type="caution">
    <text evidence="2">The sequence shown here is derived from an EMBL/GenBank/DDBJ whole genome shotgun (WGS) entry which is preliminary data.</text>
</comment>
<dbReference type="Pfam" id="PF08818">
    <property type="entry name" value="DUF1801"/>
    <property type="match status" value="1"/>
</dbReference>
<evidence type="ECO:0000259" key="1">
    <source>
        <dbReference type="Pfam" id="PF08818"/>
    </source>
</evidence>
<accession>A0A437MYG7</accession>
<dbReference type="Proteomes" id="UP000282759">
    <property type="component" value="Unassembled WGS sequence"/>
</dbReference>
<reference evidence="2 3" key="1">
    <citation type="submission" date="2019-01" db="EMBL/GenBank/DDBJ databases">
        <authorList>
            <person name="Chen W.-M."/>
        </authorList>
    </citation>
    <scope>NUCLEOTIDE SEQUENCE [LARGE SCALE GENOMIC DNA]</scope>
    <source>
        <strain evidence="2 3">YBJ-36</strain>
    </source>
</reference>
<dbReference type="SUPFAM" id="SSF159888">
    <property type="entry name" value="YdhG-like"/>
    <property type="match status" value="1"/>
</dbReference>
<protein>
    <submittedName>
        <fullName evidence="2">DUF1801 domain-containing protein</fullName>
    </submittedName>
</protein>